<feature type="domain" description="Guanylate cyclase" evidence="2">
    <location>
        <begin position="248"/>
        <end position="378"/>
    </location>
</feature>
<feature type="transmembrane region" description="Helical" evidence="1">
    <location>
        <begin position="57"/>
        <end position="78"/>
    </location>
</feature>
<feature type="transmembrane region" description="Helical" evidence="1">
    <location>
        <begin position="179"/>
        <end position="200"/>
    </location>
</feature>
<keyword evidence="1" id="KW-0812">Transmembrane</keyword>
<dbReference type="Gene3D" id="3.30.70.1230">
    <property type="entry name" value="Nucleotide cyclase"/>
    <property type="match status" value="1"/>
</dbReference>
<gene>
    <name evidence="3" type="ORF">K9B37_19295</name>
</gene>
<protein>
    <submittedName>
        <fullName evidence="3">Adenylate/guanylate cyclase domain-containing protein</fullName>
    </submittedName>
</protein>
<dbReference type="PROSITE" id="PS50125">
    <property type="entry name" value="GUANYLATE_CYCLASE_2"/>
    <property type="match status" value="1"/>
</dbReference>
<proteinExistence type="predicted"/>
<dbReference type="InterPro" id="IPR001054">
    <property type="entry name" value="A/G_cyclase"/>
</dbReference>
<keyword evidence="4" id="KW-1185">Reference proteome</keyword>
<dbReference type="InterPro" id="IPR050697">
    <property type="entry name" value="Adenylyl/Guanylyl_Cyclase_3/4"/>
</dbReference>
<feature type="transmembrane region" description="Helical" evidence="1">
    <location>
        <begin position="28"/>
        <end position="51"/>
    </location>
</feature>
<dbReference type="PANTHER" id="PTHR43081:SF1">
    <property type="entry name" value="ADENYLATE CYCLASE, TERMINAL-DIFFERENTIATION SPECIFIC"/>
    <property type="match status" value="1"/>
</dbReference>
<dbReference type="Proteomes" id="UP000704176">
    <property type="component" value="Unassembled WGS sequence"/>
</dbReference>
<dbReference type="PANTHER" id="PTHR43081">
    <property type="entry name" value="ADENYLATE CYCLASE, TERMINAL-DIFFERENTIATION SPECIFIC-RELATED"/>
    <property type="match status" value="1"/>
</dbReference>
<name>A0ABS7VS71_9HYPH</name>
<dbReference type="SUPFAM" id="SSF55073">
    <property type="entry name" value="Nucleotide cyclase"/>
    <property type="match status" value="1"/>
</dbReference>
<evidence type="ECO:0000259" key="2">
    <source>
        <dbReference type="PROSITE" id="PS50125"/>
    </source>
</evidence>
<feature type="transmembrane region" description="Helical" evidence="1">
    <location>
        <begin position="85"/>
        <end position="104"/>
    </location>
</feature>
<feature type="transmembrane region" description="Helical" evidence="1">
    <location>
        <begin position="116"/>
        <end position="135"/>
    </location>
</feature>
<sequence length="445" mass="48806">MDAGDTVADQLLYQAEIQAERMVAWLRLAVALLLASFLVASYAVLAISASIRTFRPPVPSLFIIGGFTLVSLVALLLIQAQRYRPAVGWAFAFLDVGFTIAAIIEGVLRNRLSGNDIFLLASVWAVPLVLAFNALRYRPAIVASTAVALALGSLAVASWAGVSLLALPSLSDYAHFADLPANAVRGSLLILIGFCLTLVVQRERQLLVRALAEQRELSILTRFLPPEVVPEPIRPGSRLRRGVSQRCTVLFIDLRNSTRLTEHMLPEQMADFLTRFRCRITRAVVEHGGLIEKFAGDGALIVFGVPDPQSDDSGRALACAKSLANAIDEWNRSRPPAAPLTVAIGIHTGECFCGVVGEKARLEFTVLGDAVNVAARLESLAKYYDEVLIASREALADAHELSDRHAWQRLGVEWLRGRETPIETERTGRRAEPTRHQSSCQWYHR</sequence>
<keyword evidence="1" id="KW-1133">Transmembrane helix</keyword>
<evidence type="ECO:0000256" key="1">
    <source>
        <dbReference type="SAM" id="Phobius"/>
    </source>
</evidence>
<dbReference type="Pfam" id="PF00211">
    <property type="entry name" value="Guanylate_cyc"/>
    <property type="match status" value="1"/>
</dbReference>
<dbReference type="EMBL" id="JAIRBM010000018">
    <property type="protein sequence ID" value="MBZ6078407.1"/>
    <property type="molecule type" value="Genomic_DNA"/>
</dbReference>
<reference evidence="3 4" key="1">
    <citation type="submission" date="2021-09" db="EMBL/GenBank/DDBJ databases">
        <title>The complete genome sequence of a new microorganism.</title>
        <authorList>
            <person name="Zi Z."/>
        </authorList>
    </citation>
    <scope>NUCLEOTIDE SEQUENCE [LARGE SCALE GENOMIC DNA]</scope>
    <source>
        <strain evidence="3 4">WGZ8</strain>
    </source>
</reference>
<feature type="transmembrane region" description="Helical" evidence="1">
    <location>
        <begin position="147"/>
        <end position="167"/>
    </location>
</feature>
<keyword evidence="1" id="KW-0472">Membrane</keyword>
<dbReference type="CDD" id="cd07302">
    <property type="entry name" value="CHD"/>
    <property type="match status" value="1"/>
</dbReference>
<accession>A0ABS7VS71</accession>
<dbReference type="SMART" id="SM00044">
    <property type="entry name" value="CYCc"/>
    <property type="match status" value="1"/>
</dbReference>
<organism evidence="3 4">
    <name type="scientific">Microvirga puerhi</name>
    <dbReference type="NCBI Taxonomy" id="2876078"/>
    <lineage>
        <taxon>Bacteria</taxon>
        <taxon>Pseudomonadati</taxon>
        <taxon>Pseudomonadota</taxon>
        <taxon>Alphaproteobacteria</taxon>
        <taxon>Hyphomicrobiales</taxon>
        <taxon>Methylobacteriaceae</taxon>
        <taxon>Microvirga</taxon>
    </lineage>
</organism>
<dbReference type="InterPro" id="IPR029787">
    <property type="entry name" value="Nucleotide_cyclase"/>
</dbReference>
<evidence type="ECO:0000313" key="3">
    <source>
        <dbReference type="EMBL" id="MBZ6078407.1"/>
    </source>
</evidence>
<evidence type="ECO:0000313" key="4">
    <source>
        <dbReference type="Proteomes" id="UP000704176"/>
    </source>
</evidence>
<comment type="caution">
    <text evidence="3">The sequence shown here is derived from an EMBL/GenBank/DDBJ whole genome shotgun (WGS) entry which is preliminary data.</text>
</comment>